<dbReference type="InterPro" id="IPR010065">
    <property type="entry name" value="AA_ABC_transptr_permease_3TM"/>
</dbReference>
<dbReference type="EMBL" id="CP115965">
    <property type="protein sequence ID" value="WZW98809.1"/>
    <property type="molecule type" value="Genomic_DNA"/>
</dbReference>
<dbReference type="Pfam" id="PF00528">
    <property type="entry name" value="BPD_transp_1"/>
    <property type="match status" value="1"/>
</dbReference>
<keyword evidence="5 7" id="KW-1133">Transmembrane helix</keyword>
<dbReference type="SUPFAM" id="SSF161098">
    <property type="entry name" value="MetI-like"/>
    <property type="match status" value="1"/>
</dbReference>
<evidence type="ECO:0000256" key="4">
    <source>
        <dbReference type="ARBA" id="ARBA00022692"/>
    </source>
</evidence>
<evidence type="ECO:0000313" key="9">
    <source>
        <dbReference type="EMBL" id="WZW98809.1"/>
    </source>
</evidence>
<proteinExistence type="inferred from homology"/>
<keyword evidence="3" id="KW-1003">Cell membrane</keyword>
<dbReference type="PROSITE" id="PS50928">
    <property type="entry name" value="ABC_TM1"/>
    <property type="match status" value="1"/>
</dbReference>
<dbReference type="CDD" id="cd06261">
    <property type="entry name" value="TM_PBP2"/>
    <property type="match status" value="1"/>
</dbReference>
<organism evidence="9 10">
    <name type="scientific">Propioniciclava soli</name>
    <dbReference type="NCBI Taxonomy" id="2775081"/>
    <lineage>
        <taxon>Bacteria</taxon>
        <taxon>Bacillati</taxon>
        <taxon>Actinomycetota</taxon>
        <taxon>Actinomycetes</taxon>
        <taxon>Propionibacteriales</taxon>
        <taxon>Propionibacteriaceae</taxon>
        <taxon>Propioniciclava</taxon>
    </lineage>
</organism>
<reference evidence="9 10" key="1">
    <citation type="journal article" date="2023" name="Environ Microbiome">
        <title>A coral-associated actinobacterium mitigates coral bleaching under heat stress.</title>
        <authorList>
            <person name="Li J."/>
            <person name="Zou Y."/>
            <person name="Li Q."/>
            <person name="Zhang J."/>
            <person name="Bourne D.G."/>
            <person name="Lyu Y."/>
            <person name="Liu C."/>
            <person name="Zhang S."/>
        </authorList>
    </citation>
    <scope>NUCLEOTIDE SEQUENCE [LARGE SCALE GENOMIC DNA]</scope>
    <source>
        <strain evidence="9 10">SCSIO 13291</strain>
    </source>
</reference>
<evidence type="ECO:0000259" key="8">
    <source>
        <dbReference type="PROSITE" id="PS50928"/>
    </source>
</evidence>
<dbReference type="RefSeq" id="WP_232548687.1">
    <property type="nucleotide sequence ID" value="NZ_CP115965.1"/>
</dbReference>
<keyword evidence="6 7" id="KW-0472">Membrane</keyword>
<feature type="transmembrane region" description="Helical" evidence="7">
    <location>
        <begin position="237"/>
        <end position="258"/>
    </location>
</feature>
<feature type="transmembrane region" description="Helical" evidence="7">
    <location>
        <begin position="21"/>
        <end position="41"/>
    </location>
</feature>
<evidence type="ECO:0000256" key="6">
    <source>
        <dbReference type="ARBA" id="ARBA00023136"/>
    </source>
</evidence>
<evidence type="ECO:0000256" key="1">
    <source>
        <dbReference type="ARBA" id="ARBA00004651"/>
    </source>
</evidence>
<comment type="subcellular location">
    <subcellularLocation>
        <location evidence="1 7">Cell membrane</location>
        <topology evidence="1 7">Multi-pass membrane protein</topology>
    </subcellularLocation>
</comment>
<dbReference type="InterPro" id="IPR035906">
    <property type="entry name" value="MetI-like_sf"/>
</dbReference>
<name>A0ABZ3C7V4_9ACTN</name>
<feature type="transmembrane region" description="Helical" evidence="7">
    <location>
        <begin position="61"/>
        <end position="88"/>
    </location>
</feature>
<protein>
    <submittedName>
        <fullName evidence="9">Amino acid ABC transporter permease</fullName>
    </submittedName>
</protein>
<evidence type="ECO:0000256" key="2">
    <source>
        <dbReference type="ARBA" id="ARBA00022448"/>
    </source>
</evidence>
<feature type="domain" description="ABC transmembrane type-1" evidence="8">
    <location>
        <begin position="67"/>
        <end position="258"/>
    </location>
</feature>
<dbReference type="NCBIfam" id="TIGR01726">
    <property type="entry name" value="HEQRo_perm_3TM"/>
    <property type="match status" value="1"/>
</dbReference>
<evidence type="ECO:0000256" key="5">
    <source>
        <dbReference type="ARBA" id="ARBA00022989"/>
    </source>
</evidence>
<evidence type="ECO:0000313" key="10">
    <source>
        <dbReference type="Proteomes" id="UP001434337"/>
    </source>
</evidence>
<dbReference type="InterPro" id="IPR000515">
    <property type="entry name" value="MetI-like"/>
</dbReference>
<keyword evidence="2 7" id="KW-0813">Transport</keyword>
<evidence type="ECO:0000256" key="3">
    <source>
        <dbReference type="ARBA" id="ARBA00022475"/>
    </source>
</evidence>
<sequence>MSAQNLLFDLPGPRARARHRVLAVVGVLLIAALVAGAVYLLRNELRWAMWRPFIDPVTWTAYLLPGLQATLTAAAISVVTSLVVGLLLGVGRLAAQPVVRAASGVLVEFFRAVPVLMMMVFAYYAFIYSGVLRGQAASLAGVVVGLTLYNGAVIAELVRSGVHALPKGQTEAGLAVGLTPGQTLRSILLPQAIRAMLPALVSQLIVVLKDTALGYLIVYAELLQRSQNLAANYGNIIVAFFVAGVIFVLINWALATLAHRLEAWLSTRQAGHVLHVAEGGAVLTGDETPAVR</sequence>
<dbReference type="Proteomes" id="UP001434337">
    <property type="component" value="Chromosome"/>
</dbReference>
<dbReference type="InterPro" id="IPR043429">
    <property type="entry name" value="ArtM/GltK/GlnP/TcyL/YhdX-like"/>
</dbReference>
<comment type="similarity">
    <text evidence="7">Belongs to the binding-protein-dependent transport system permease family.</text>
</comment>
<evidence type="ECO:0000256" key="7">
    <source>
        <dbReference type="RuleBase" id="RU363032"/>
    </source>
</evidence>
<dbReference type="PANTHER" id="PTHR30614:SF21">
    <property type="entry name" value="AMINO ACID ABC TRANSPORTER PERMEASE"/>
    <property type="match status" value="1"/>
</dbReference>
<dbReference type="PANTHER" id="PTHR30614">
    <property type="entry name" value="MEMBRANE COMPONENT OF AMINO ACID ABC TRANSPORTER"/>
    <property type="match status" value="1"/>
</dbReference>
<accession>A0ABZ3C7V4</accession>
<feature type="transmembrane region" description="Helical" evidence="7">
    <location>
        <begin position="109"/>
        <end position="131"/>
    </location>
</feature>
<dbReference type="Gene3D" id="1.10.3720.10">
    <property type="entry name" value="MetI-like"/>
    <property type="match status" value="1"/>
</dbReference>
<keyword evidence="10" id="KW-1185">Reference proteome</keyword>
<keyword evidence="4 7" id="KW-0812">Transmembrane</keyword>
<feature type="transmembrane region" description="Helical" evidence="7">
    <location>
        <begin position="137"/>
        <end position="158"/>
    </location>
</feature>
<gene>
    <name evidence="9" type="ORF">PCC79_00960</name>
</gene>